<organism evidence="1 2">
    <name type="scientific">Salix dunnii</name>
    <dbReference type="NCBI Taxonomy" id="1413687"/>
    <lineage>
        <taxon>Eukaryota</taxon>
        <taxon>Viridiplantae</taxon>
        <taxon>Streptophyta</taxon>
        <taxon>Embryophyta</taxon>
        <taxon>Tracheophyta</taxon>
        <taxon>Spermatophyta</taxon>
        <taxon>Magnoliopsida</taxon>
        <taxon>eudicotyledons</taxon>
        <taxon>Gunneridae</taxon>
        <taxon>Pentapetalae</taxon>
        <taxon>rosids</taxon>
        <taxon>fabids</taxon>
        <taxon>Malpighiales</taxon>
        <taxon>Salicaceae</taxon>
        <taxon>Saliceae</taxon>
        <taxon>Salix</taxon>
    </lineage>
</organism>
<accession>A0A835MTF0</accession>
<gene>
    <name evidence="1" type="ORF">SADUNF_Sadunf09G0088800</name>
</gene>
<reference evidence="1 2" key="1">
    <citation type="submission" date="2020-10" db="EMBL/GenBank/DDBJ databases">
        <title>Plant Genome Project.</title>
        <authorList>
            <person name="Zhang R.-G."/>
        </authorList>
    </citation>
    <scope>NUCLEOTIDE SEQUENCE [LARGE SCALE GENOMIC DNA]</scope>
    <source>
        <strain evidence="1">FAFU-HL-1</strain>
        <tissue evidence="1">Leaf</tissue>
    </source>
</reference>
<dbReference type="AlphaFoldDB" id="A0A835MTF0"/>
<evidence type="ECO:0000313" key="1">
    <source>
        <dbReference type="EMBL" id="KAF9675964.1"/>
    </source>
</evidence>
<protein>
    <submittedName>
        <fullName evidence="1">Uncharacterized protein</fullName>
    </submittedName>
</protein>
<name>A0A835MTF0_9ROSI</name>
<keyword evidence="2" id="KW-1185">Reference proteome</keyword>
<dbReference type="EMBL" id="JADGMS010000009">
    <property type="protein sequence ID" value="KAF9675964.1"/>
    <property type="molecule type" value="Genomic_DNA"/>
</dbReference>
<comment type="caution">
    <text evidence="1">The sequence shown here is derived from an EMBL/GenBank/DDBJ whole genome shotgun (WGS) entry which is preliminary data.</text>
</comment>
<proteinExistence type="predicted"/>
<dbReference type="Proteomes" id="UP000657918">
    <property type="component" value="Unassembled WGS sequence"/>
</dbReference>
<evidence type="ECO:0000313" key="2">
    <source>
        <dbReference type="Proteomes" id="UP000657918"/>
    </source>
</evidence>
<sequence>MPAISIWNVGQLAVDMLMIRGILGRRSLFVKAVFHYRTIYLPSVACRDMTNLAPILMGQMILGNGFLGNNGWNIILRR</sequence>